<dbReference type="RefSeq" id="WP_227388885.1">
    <property type="nucleotide sequence ID" value="NZ_JBHSCJ010000003.1"/>
</dbReference>
<dbReference type="InterPro" id="IPR056774">
    <property type="entry name" value="FdhE_N"/>
</dbReference>
<feature type="region of interest" description="Disordered" evidence="2">
    <location>
        <begin position="1"/>
        <end position="21"/>
    </location>
</feature>
<dbReference type="PANTHER" id="PTHR37689:SF1">
    <property type="entry name" value="PROTEIN FDHE"/>
    <property type="match status" value="1"/>
</dbReference>
<gene>
    <name evidence="6" type="primary">fdhE</name>
    <name evidence="6" type="ORF">GEV37_03910</name>
</gene>
<dbReference type="InterPro" id="IPR056797">
    <property type="entry name" value="FdhE_central"/>
</dbReference>
<dbReference type="Pfam" id="PF04216">
    <property type="entry name" value="FdhE_N"/>
    <property type="match status" value="1"/>
</dbReference>
<dbReference type="EMBL" id="WHVL01000001">
    <property type="protein sequence ID" value="MCB8888273.1"/>
    <property type="molecule type" value="Genomic_DNA"/>
</dbReference>
<dbReference type="Pfam" id="PF24859">
    <property type="entry name" value="FdhE_central"/>
    <property type="match status" value="1"/>
</dbReference>
<dbReference type="Gene3D" id="3.90.1670.10">
    <property type="entry name" value="FdhE-like domain"/>
    <property type="match status" value="1"/>
</dbReference>
<evidence type="ECO:0000313" key="6">
    <source>
        <dbReference type="EMBL" id="MCB8888273.1"/>
    </source>
</evidence>
<evidence type="ECO:0000259" key="3">
    <source>
        <dbReference type="Pfam" id="PF04216"/>
    </source>
</evidence>
<dbReference type="NCBIfam" id="TIGR01562">
    <property type="entry name" value="FdhE"/>
    <property type="match status" value="1"/>
</dbReference>
<feature type="domain" description="FdhE central" evidence="4">
    <location>
        <begin position="193"/>
        <end position="231"/>
    </location>
</feature>
<feature type="domain" description="FdhE C-terminal" evidence="5">
    <location>
        <begin position="233"/>
        <end position="312"/>
    </location>
</feature>
<dbReference type="PANTHER" id="PTHR37689">
    <property type="entry name" value="PROTEIN FDHE"/>
    <property type="match status" value="1"/>
</dbReference>
<comment type="caution">
    <text evidence="6">The sequence shown here is derived from an EMBL/GenBank/DDBJ whole genome shotgun (WGS) entry which is preliminary data.</text>
</comment>
<name>A0ABS8DPN8_9GAMM</name>
<dbReference type="InterPro" id="IPR006452">
    <property type="entry name" value="Formate_DH_accessory"/>
</dbReference>
<keyword evidence="1" id="KW-0963">Cytoplasm</keyword>
<dbReference type="InterPro" id="IPR056796">
    <property type="entry name" value="FdhE_C"/>
</dbReference>
<organism evidence="6 7">
    <name type="scientific">Vreelandella malpeensis</name>
    <dbReference type="NCBI Taxonomy" id="1172368"/>
    <lineage>
        <taxon>Bacteria</taxon>
        <taxon>Pseudomonadati</taxon>
        <taxon>Pseudomonadota</taxon>
        <taxon>Gammaproteobacteria</taxon>
        <taxon>Oceanospirillales</taxon>
        <taxon>Halomonadaceae</taxon>
        <taxon>Vreelandella</taxon>
    </lineage>
</organism>
<evidence type="ECO:0000259" key="5">
    <source>
        <dbReference type="Pfam" id="PF24860"/>
    </source>
</evidence>
<reference evidence="6 7" key="1">
    <citation type="journal article" date="2021" name="Sci. Rep.">
        <title>Genome analysis of a halophilic bacterium Halomonas malpeensis YU-PRIM-29(T) reveals its exopolysaccharide and pigment producing capabilities.</title>
        <authorList>
            <person name="Athmika"/>
            <person name="Ghate S.D."/>
            <person name="Arun A.B."/>
            <person name="Rao S.S."/>
            <person name="Kumar S.T.A."/>
            <person name="Kandiyil M.K."/>
            <person name="Saptami K."/>
            <person name="Rekha P.D."/>
        </authorList>
    </citation>
    <scope>NUCLEOTIDE SEQUENCE [LARGE SCALE GENOMIC DNA]</scope>
    <source>
        <strain evidence="7">prim 29</strain>
    </source>
</reference>
<keyword evidence="7" id="KW-1185">Reference proteome</keyword>
<accession>A0ABS8DPN8</accession>
<protein>
    <submittedName>
        <fullName evidence="6">Formate dehydrogenase accessory protein FdhE</fullName>
    </submittedName>
</protein>
<evidence type="ECO:0000313" key="7">
    <source>
        <dbReference type="Proteomes" id="UP001319882"/>
    </source>
</evidence>
<evidence type="ECO:0000256" key="1">
    <source>
        <dbReference type="ARBA" id="ARBA00022490"/>
    </source>
</evidence>
<evidence type="ECO:0000259" key="4">
    <source>
        <dbReference type="Pfam" id="PF24859"/>
    </source>
</evidence>
<feature type="domain" description="FdhE N-terminal" evidence="3">
    <location>
        <begin position="19"/>
        <end position="186"/>
    </location>
</feature>
<dbReference type="CDD" id="cd16341">
    <property type="entry name" value="FdhE"/>
    <property type="match status" value="1"/>
</dbReference>
<proteinExistence type="predicted"/>
<dbReference type="SUPFAM" id="SSF144020">
    <property type="entry name" value="FdhE-like"/>
    <property type="match status" value="1"/>
</dbReference>
<dbReference type="InterPro" id="IPR024064">
    <property type="entry name" value="FdhE-like_sf"/>
</dbReference>
<evidence type="ECO:0000256" key="2">
    <source>
        <dbReference type="SAM" id="MobiDB-lite"/>
    </source>
</evidence>
<dbReference type="Proteomes" id="UP001319882">
    <property type="component" value="Unassembled WGS sequence"/>
</dbReference>
<dbReference type="Pfam" id="PF24860">
    <property type="entry name" value="FdhE_C"/>
    <property type="match status" value="1"/>
</dbReference>
<feature type="compositionally biased region" description="Basic and acidic residues" evidence="2">
    <location>
        <begin position="1"/>
        <end position="18"/>
    </location>
</feature>
<sequence>MSDISDTLHDPKPPRHGEPPLVVAPESRLFATRASRFAELETRFVDMAPFLAFNAHLARAQHRTLKDQAGPTFAAQSFQVALEHGFPPLAPSALLETLTWREDLDALRQTLDAALAADGERFAAQRHLLSQLESLPEETLDSIVGAIIGQQGVPAQARAVAPLVGAALQVSWTRQAHALAARLTRPQGAAQGLCPCCGMPPVASIVQLGRHRSRVRYLVCGLCATQWYLERTRCSHCFDAEKLDYIGAEGPDGKRALPIRAESCGACHASVKLMDREWEADTDPFADDIATLGLDMLLEEQGYVRAGFNPLLAFAGEPT</sequence>